<feature type="region of interest" description="Disordered" evidence="1">
    <location>
        <begin position="2232"/>
        <end position="2252"/>
    </location>
</feature>
<feature type="compositionally biased region" description="Low complexity" evidence="1">
    <location>
        <begin position="2061"/>
        <end position="2074"/>
    </location>
</feature>
<feature type="region of interest" description="Disordered" evidence="1">
    <location>
        <begin position="1092"/>
        <end position="1166"/>
    </location>
</feature>
<feature type="transmembrane region" description="Helical" evidence="2">
    <location>
        <begin position="443"/>
        <end position="463"/>
    </location>
</feature>
<feature type="transmembrane region" description="Helical" evidence="2">
    <location>
        <begin position="510"/>
        <end position="531"/>
    </location>
</feature>
<feature type="compositionally biased region" description="Low complexity" evidence="1">
    <location>
        <begin position="1688"/>
        <end position="1697"/>
    </location>
</feature>
<feature type="compositionally biased region" description="Pro residues" evidence="1">
    <location>
        <begin position="1049"/>
        <end position="1058"/>
    </location>
</feature>
<feature type="compositionally biased region" description="Polar residues" evidence="1">
    <location>
        <begin position="759"/>
        <end position="768"/>
    </location>
</feature>
<evidence type="ECO:0000313" key="4">
    <source>
        <dbReference type="Proteomes" id="UP000830671"/>
    </source>
</evidence>
<feature type="region of interest" description="Disordered" evidence="1">
    <location>
        <begin position="1850"/>
        <end position="1876"/>
    </location>
</feature>
<feature type="region of interest" description="Disordered" evidence="1">
    <location>
        <begin position="1"/>
        <end position="26"/>
    </location>
</feature>
<feature type="compositionally biased region" description="Polar residues" evidence="1">
    <location>
        <begin position="1961"/>
        <end position="1972"/>
    </location>
</feature>
<feature type="region of interest" description="Disordered" evidence="1">
    <location>
        <begin position="2061"/>
        <end position="2093"/>
    </location>
</feature>
<feature type="region of interest" description="Disordered" evidence="1">
    <location>
        <begin position="598"/>
        <end position="618"/>
    </location>
</feature>
<feature type="compositionally biased region" description="Low complexity" evidence="1">
    <location>
        <begin position="550"/>
        <end position="561"/>
    </location>
</feature>
<feature type="region of interest" description="Disordered" evidence="1">
    <location>
        <begin position="688"/>
        <end position="945"/>
    </location>
</feature>
<evidence type="ECO:0000256" key="2">
    <source>
        <dbReference type="SAM" id="Phobius"/>
    </source>
</evidence>
<feature type="compositionally biased region" description="Polar residues" evidence="1">
    <location>
        <begin position="828"/>
        <end position="862"/>
    </location>
</feature>
<protein>
    <submittedName>
        <fullName evidence="3">Uncharacterized protein</fullName>
    </submittedName>
</protein>
<gene>
    <name evidence="3" type="ORF">CLUP02_16466</name>
</gene>
<evidence type="ECO:0000313" key="3">
    <source>
        <dbReference type="EMBL" id="UQC90934.1"/>
    </source>
</evidence>
<feature type="transmembrane region" description="Helical" evidence="2">
    <location>
        <begin position="339"/>
        <end position="357"/>
    </location>
</feature>
<feature type="transmembrane region" description="Helical" evidence="2">
    <location>
        <begin position="240"/>
        <end position="261"/>
    </location>
</feature>
<feature type="compositionally biased region" description="Acidic residues" evidence="1">
    <location>
        <begin position="1786"/>
        <end position="1811"/>
    </location>
</feature>
<keyword evidence="4" id="KW-1185">Reference proteome</keyword>
<accession>A0A9Q8T7Z4</accession>
<proteinExistence type="predicted"/>
<feature type="region of interest" description="Disordered" evidence="1">
    <location>
        <begin position="1680"/>
        <end position="1702"/>
    </location>
</feature>
<feature type="compositionally biased region" description="Basic and acidic residues" evidence="1">
    <location>
        <begin position="1133"/>
        <end position="1142"/>
    </location>
</feature>
<dbReference type="GeneID" id="73350398"/>
<dbReference type="KEGG" id="clup:CLUP02_16466"/>
<dbReference type="EMBL" id="CP019481">
    <property type="protein sequence ID" value="UQC90934.1"/>
    <property type="molecule type" value="Genomic_DNA"/>
</dbReference>
<feature type="compositionally biased region" description="Acidic residues" evidence="1">
    <location>
        <begin position="1858"/>
        <end position="1872"/>
    </location>
</feature>
<feature type="region of interest" description="Disordered" evidence="1">
    <location>
        <begin position="535"/>
        <end position="573"/>
    </location>
</feature>
<keyword evidence="2" id="KW-0812">Transmembrane</keyword>
<feature type="region of interest" description="Disordered" evidence="1">
    <location>
        <begin position="1779"/>
        <end position="1811"/>
    </location>
</feature>
<feature type="transmembrane region" description="Helical" evidence="2">
    <location>
        <begin position="409"/>
        <end position="431"/>
    </location>
</feature>
<feature type="compositionally biased region" description="Polar residues" evidence="1">
    <location>
        <begin position="699"/>
        <end position="711"/>
    </location>
</feature>
<keyword evidence="2" id="KW-0472">Membrane</keyword>
<dbReference type="Proteomes" id="UP000830671">
    <property type="component" value="Chromosome 9"/>
</dbReference>
<feature type="compositionally biased region" description="Basic and acidic residues" evidence="1">
    <location>
        <begin position="2240"/>
        <end position="2252"/>
    </location>
</feature>
<feature type="transmembrane region" description="Helical" evidence="2">
    <location>
        <begin position="305"/>
        <end position="327"/>
    </location>
</feature>
<feature type="region of interest" description="Disordered" evidence="1">
    <location>
        <begin position="1961"/>
        <end position="1984"/>
    </location>
</feature>
<feature type="compositionally biased region" description="Polar residues" evidence="1">
    <location>
        <begin position="1496"/>
        <end position="1509"/>
    </location>
</feature>
<feature type="transmembrane region" description="Helical" evidence="2">
    <location>
        <begin position="478"/>
        <end position="498"/>
    </location>
</feature>
<evidence type="ECO:0000256" key="1">
    <source>
        <dbReference type="SAM" id="MobiDB-lite"/>
    </source>
</evidence>
<name>A0A9Q8T7Z4_9PEZI</name>
<keyword evidence="2" id="KW-1133">Transmembrane helix</keyword>
<reference evidence="3" key="1">
    <citation type="journal article" date="2021" name="Mol. Plant Microbe Interact.">
        <title>Complete Genome Sequence of the Plant-Pathogenic Fungus Colletotrichum lupini.</title>
        <authorList>
            <person name="Baroncelli R."/>
            <person name="Pensec F."/>
            <person name="Da Lio D."/>
            <person name="Boufleur T."/>
            <person name="Vicente I."/>
            <person name="Sarrocco S."/>
            <person name="Picot A."/>
            <person name="Baraldi E."/>
            <person name="Sukno S."/>
            <person name="Thon M."/>
            <person name="Le Floch G."/>
        </authorList>
    </citation>
    <scope>NUCLEOTIDE SEQUENCE</scope>
    <source>
        <strain evidence="3">IMI 504893</strain>
    </source>
</reference>
<sequence>MRRDHRPDRHPGPDPKTRKRKKMKRVKTDGMEWGLWPALDPSIPNIVGFDAETESTHATASCAGMNDVSRDLSQHPAHGRFETLFPPTLLVRFRFWPWDWLRPSAEATTVCPSHETRPGTSYGYSGLQRLLVLLVFSDLRASSSCVPGVTSSCSLILLQRGSPYVDAAAAAAAESPPWLSVPGLPPSAHTPLPFCQSAGYSVLLPSSSVPPVFALHSGASPKAYRENIRLCSSYRAPSHISVLSSFILSICHFVCTSWGIFPVMNCSGLGLGPYLVSHPSSPPSSTPVRDSWEPQMNRENGGRTFALTILIHSGIVIQAATPAVFPLAKGHGSKIFRDGLRLVLITFLVSSALWAQIDFTGITLDPTSTAGCQVAVIFTTIFDQLARFTIEQFLLWAINANARAPASAMVYQAVLGVRFILGGVFVGFQKAQIATVCVARNDLLAIGAVVMVTDFAVIAALAFRANSIGITSVPVKKAIFWVIGALALWTATSIPMLLGIDTIELIFRTALPATGLSILLSILTGSLGVLLPPRQKQEVHPDAQSPRNISSSRDLSTSDTDYPPSRYEDLKGGTITTVTTFNQPVDFGGGVGGGALPTMPSIAPGQASTGVGGVPVQGQLFPPIRAQTAPPRQSRSMDARPNIMKGRSIFDKIGPGSNIKNAISNPILQDSGEQNPLSKIATIDLATAAKNDREKRGNDFTSMQRNSSFNAQRPAPKPPAITPEEALKRAQSGKRKEVGLKSPPAEPQQLRSVGLMSNPPATTSSAQLSPGVEEIRRRSPRQMPETLQQLENEKRPVTPPQTAPVSSISPPRPQRPERPLSPFETMDRSASQRTVERTMSQKTQKTLDRSVSQKSSTATEFTVASPPLGLVPPPPPKSAARLMSPTKKPDLPPTWPIQTAVDPTIRPSRQKPLSPKTPGGSSLQRRPTGGLPSNPRAMAMRPLPKDAVQQEQTVMFVNKIQYNDPTAVRSIIEGASNQAAKTPHMQSPGPGLKSSGSVVHRPRPIPRQQGKDRQIFPAENSPNHRRSKSGGSIMSRKSILLSNPGSPTQLPPLPPPPKSAGNHPVRALPNDTKSMTFDEKMDLFFPGALGNSEAGVQPRTPVPEMPMVPSAFKPASNSGGDERDAWESGSSRDQSKQSDRSTKTSIRTQSILDIEESVRPDLPRNTSKFSVDTSVVTGRPDEHDSWIPALPVNDTAEIKRAYDGAKRQSSPVLPVRNLSLSEFSETRTVRTRDEETTTNWGSIHSPVAPVNIQEATHMPKPTWIQPRDLSMISHNDGKEVMTIMLDASIEHERDVEAPQEARESPVNLPEVSLANRGARWHRRIGDESITFTERKEPVQSRRQPPPRALQLRSPVKKNAIVMHAAEPSPLESPQHAYEMIQAQLKKLEQPNRDSYESQGQRIRLLESLEAEMGQQENQWHEMQHGLSRDSMSTVGTTSVRNSQHESAIVNSRSLTQIDESLQEIPQRNNIALDRRNSRRARMGSMSKSSSEDLRTLSASSLSSDGTNNNRTSLWQQRLADAQMEYMENASELLAKRNLNFLSVSKAPLSATAAALQLGSPTPPDTDEESDGADGVNAQILARLMPNERAPAPPECLWKPDSPVYFEREPPLLWAPPANHGVASKVTSPNGDTLPGISVRPATRKVSDPLNIVSSQLWQPDHTAAKKLRPTSGLWRVSWSPEPIKDNFQQPQRPLTQRPPRRSKRVTLLPDILESPQPLPDKRGTLGIFQFPWGEKSDTATGQPRGPSHMFMAMPGTMSTGGPAVRAALEARAKQLEAQEYSSSFFDDYDDEEEGDDEVSDIEDDEDSDDGFDETTLWEIASLLQSDQVPSKNSLLPQPITYRPESFAEEYISERSQSEYEDSEDEKTAEDNDDPKHDSMVITIAAEDFASSPEPVSLLWTPKPNHFISRRTSTGLPQPDARVWGSYLDKMSAPARVRERLPEPAVIHSTSLWTAPAKKQKLAQSNTPLWSKPQQQQQRKSKKTSMWAARPAVVYTESTGLFNPSHKRACFRTTSALPVGLGMPSAARVTSEELPQLESFSLWAPTPAETRIEDWMSLAVARPSSRASSGRSTPSLDTASTRSDDEEAVSDFEPLPEVPAVKQPTWWDSLKSQMSAQPQSTQPEPLRRTTATAAQWKAALNEAIGTIPSPRLVRKASTPSEWAEALNRAVISSSFNAATSHPALAGSVTTTTVCDPAVANPIFFASVPSTVVPLWTAPVVTIPKDTGIMWIPPTKPRRHAHDTTPMKPEDPESRRLRIKRTKKMGGTSTDPSTFGLVSFDGQAMWNDVYGAELRSRSVTPLGGNRYWIAEDVAQESVEEELIIQFG</sequence>
<feature type="region of interest" description="Disordered" evidence="1">
    <location>
        <begin position="1468"/>
        <end position="1509"/>
    </location>
</feature>
<feature type="compositionally biased region" description="Basic and acidic residues" evidence="1">
    <location>
        <begin position="1"/>
        <end position="16"/>
    </location>
</feature>
<dbReference type="RefSeq" id="XP_049152535.1">
    <property type="nucleotide sequence ID" value="XM_049295388.1"/>
</dbReference>
<feature type="region of interest" description="Disordered" evidence="1">
    <location>
        <begin position="978"/>
        <end position="1073"/>
    </location>
</feature>
<organism evidence="3 4">
    <name type="scientific">Colletotrichum lupini</name>
    <dbReference type="NCBI Taxonomy" id="145971"/>
    <lineage>
        <taxon>Eukaryota</taxon>
        <taxon>Fungi</taxon>
        <taxon>Dikarya</taxon>
        <taxon>Ascomycota</taxon>
        <taxon>Pezizomycotina</taxon>
        <taxon>Sordariomycetes</taxon>
        <taxon>Hypocreomycetidae</taxon>
        <taxon>Glomerellales</taxon>
        <taxon>Glomerellaceae</taxon>
        <taxon>Colletotrichum</taxon>
        <taxon>Colletotrichum acutatum species complex</taxon>
    </lineage>
</organism>